<reference evidence="1" key="1">
    <citation type="submission" date="2020-07" db="EMBL/GenBank/DDBJ databases">
        <title>Multicomponent nature underlies the extraordinary mechanical properties of spider dragline silk.</title>
        <authorList>
            <person name="Kono N."/>
            <person name="Nakamura H."/>
            <person name="Mori M."/>
            <person name="Yoshida Y."/>
            <person name="Ohtoshi R."/>
            <person name="Malay A.D."/>
            <person name="Moran D.A.P."/>
            <person name="Tomita M."/>
            <person name="Numata K."/>
            <person name="Arakawa K."/>
        </authorList>
    </citation>
    <scope>NUCLEOTIDE SEQUENCE</scope>
</reference>
<keyword evidence="2" id="KW-1185">Reference proteome</keyword>
<sequence>MEVENEQHVFRIEWRFHFYIELLRFLHRVSWISNGKRTRREVNERQVQSLLSRGALAAEKDLSGRDVQPERKCPYELRSQHQFSGGQEQLRRSRV</sequence>
<dbReference type="Proteomes" id="UP000887116">
    <property type="component" value="Unassembled WGS sequence"/>
</dbReference>
<accession>A0A8X6IUF5</accession>
<comment type="caution">
    <text evidence="1">The sequence shown here is derived from an EMBL/GenBank/DDBJ whole genome shotgun (WGS) entry which is preliminary data.</text>
</comment>
<evidence type="ECO:0000313" key="2">
    <source>
        <dbReference type="Proteomes" id="UP000887116"/>
    </source>
</evidence>
<organism evidence="1 2">
    <name type="scientific">Trichonephila clavata</name>
    <name type="common">Joro spider</name>
    <name type="synonym">Nephila clavata</name>
    <dbReference type="NCBI Taxonomy" id="2740835"/>
    <lineage>
        <taxon>Eukaryota</taxon>
        <taxon>Metazoa</taxon>
        <taxon>Ecdysozoa</taxon>
        <taxon>Arthropoda</taxon>
        <taxon>Chelicerata</taxon>
        <taxon>Arachnida</taxon>
        <taxon>Araneae</taxon>
        <taxon>Araneomorphae</taxon>
        <taxon>Entelegynae</taxon>
        <taxon>Araneoidea</taxon>
        <taxon>Nephilidae</taxon>
        <taxon>Trichonephila</taxon>
    </lineage>
</organism>
<name>A0A8X6IUF5_TRICU</name>
<evidence type="ECO:0000313" key="1">
    <source>
        <dbReference type="EMBL" id="GFR01253.1"/>
    </source>
</evidence>
<dbReference type="AlphaFoldDB" id="A0A8X6IUF5"/>
<proteinExistence type="predicted"/>
<dbReference type="EMBL" id="BMAO01035099">
    <property type="protein sequence ID" value="GFR01253.1"/>
    <property type="molecule type" value="Genomic_DNA"/>
</dbReference>
<gene>
    <name evidence="1" type="ORF">TNCT_137941</name>
</gene>
<protein>
    <submittedName>
        <fullName evidence="1">Uncharacterized protein</fullName>
    </submittedName>
</protein>